<dbReference type="Pfam" id="PF07690">
    <property type="entry name" value="MFS_1"/>
    <property type="match status" value="2"/>
</dbReference>
<dbReference type="GO" id="GO:0016020">
    <property type="term" value="C:membrane"/>
    <property type="evidence" value="ECO:0007669"/>
    <property type="project" value="UniProtKB-SubCell"/>
</dbReference>
<comment type="subcellular location">
    <subcellularLocation>
        <location evidence="1">Membrane</location>
        <topology evidence="1">Multi-pass membrane protein</topology>
    </subcellularLocation>
</comment>
<dbReference type="PANTHER" id="PTHR11360">
    <property type="entry name" value="MONOCARBOXYLATE TRANSPORTER"/>
    <property type="match status" value="1"/>
</dbReference>
<dbReference type="InterPro" id="IPR011701">
    <property type="entry name" value="MFS"/>
</dbReference>
<dbReference type="InterPro" id="IPR050327">
    <property type="entry name" value="Proton-linked_MCT"/>
</dbReference>
<accession>A0A8J1XVE2</accession>
<dbReference type="EMBL" id="CAIIXF020000006">
    <property type="protein sequence ID" value="CAH1786785.1"/>
    <property type="molecule type" value="Genomic_DNA"/>
</dbReference>
<name>A0A8J1XVE2_OWEFU</name>
<reference evidence="2" key="1">
    <citation type="submission" date="2022-03" db="EMBL/GenBank/DDBJ databases">
        <authorList>
            <person name="Martin C."/>
        </authorList>
    </citation>
    <scope>NUCLEOTIDE SEQUENCE</scope>
</reference>
<dbReference type="GO" id="GO:0008028">
    <property type="term" value="F:monocarboxylic acid transmembrane transporter activity"/>
    <property type="evidence" value="ECO:0007669"/>
    <property type="project" value="TreeGrafter"/>
</dbReference>
<gene>
    <name evidence="2" type="ORF">OFUS_LOCUS12613</name>
</gene>
<dbReference type="InterPro" id="IPR020846">
    <property type="entry name" value="MFS_dom"/>
</dbReference>
<dbReference type="SUPFAM" id="SSF103473">
    <property type="entry name" value="MFS general substrate transporter"/>
    <property type="match status" value="1"/>
</dbReference>
<protein>
    <submittedName>
        <fullName evidence="2">Uncharacterized protein</fullName>
    </submittedName>
</protein>
<dbReference type="Gene3D" id="1.20.1250.20">
    <property type="entry name" value="MFS general substrate transporter like domains"/>
    <property type="match status" value="1"/>
</dbReference>
<evidence type="ECO:0000256" key="1">
    <source>
        <dbReference type="ARBA" id="ARBA00004141"/>
    </source>
</evidence>
<comment type="caution">
    <text evidence="2">The sequence shown here is derived from an EMBL/GenBank/DDBJ whole genome shotgun (WGS) entry which is preliminary data.</text>
</comment>
<dbReference type="CDD" id="cd17352">
    <property type="entry name" value="MFS_MCT_SLC16"/>
    <property type="match status" value="1"/>
</dbReference>
<dbReference type="PANTHER" id="PTHR11360:SF284">
    <property type="entry name" value="EG:103B4.3 PROTEIN-RELATED"/>
    <property type="match status" value="1"/>
</dbReference>
<evidence type="ECO:0000313" key="3">
    <source>
        <dbReference type="Proteomes" id="UP000749559"/>
    </source>
</evidence>
<dbReference type="OrthoDB" id="6286464at2759"/>
<proteinExistence type="predicted"/>
<dbReference type="PROSITE" id="PS50850">
    <property type="entry name" value="MFS"/>
    <property type="match status" value="1"/>
</dbReference>
<organism evidence="2 3">
    <name type="scientific">Owenia fusiformis</name>
    <name type="common">Polychaete worm</name>
    <dbReference type="NCBI Taxonomy" id="6347"/>
    <lineage>
        <taxon>Eukaryota</taxon>
        <taxon>Metazoa</taxon>
        <taxon>Spiralia</taxon>
        <taxon>Lophotrochozoa</taxon>
        <taxon>Annelida</taxon>
        <taxon>Polychaeta</taxon>
        <taxon>Sedentaria</taxon>
        <taxon>Canalipalpata</taxon>
        <taxon>Sabellida</taxon>
        <taxon>Oweniida</taxon>
        <taxon>Oweniidae</taxon>
        <taxon>Owenia</taxon>
    </lineage>
</organism>
<evidence type="ECO:0000313" key="2">
    <source>
        <dbReference type="EMBL" id="CAH1786785.1"/>
    </source>
</evidence>
<dbReference type="InterPro" id="IPR036259">
    <property type="entry name" value="MFS_trans_sf"/>
</dbReference>
<sequence length="551" mass="59376">MGENKLGNEVVEIDESDMVSLHNEGTDEEEFVSLNNAAIGSKNCVVNDPDENADDSSKAPDGGWGWVCVFACFCMHILIGGLGRAYGIIYLDLLDTFNSTAAETALVGGMMSTLRTGLGFIGTTLSNRFTSRKVVMAGGLFLIIGCLLSAFPPNLPYLYFSYSLIAGFGGALVYAPGLATVGEYFDKRRGIAIGLSTAGSGFGSFIFPPIIQILLTKIKYKGTMLFLAGLMGAHLLIGAVYKPLKNKPTRRLDKCEDGTANATELETLAVEDTDEITETSKCGNDAANTEGVNTDVHADSKEQRNGVLEEIDDSVQNSEIDCEERKRTCGCCGKRSNSAKPLLDLSLLKDIHFMPFALSVLFANVSYNPAFMLVAALGKEKGTSDTQAAFLLSGLGIADTIGRASCGFFFDSRFVKPGHKRHYFTFSMIASATIATCWPFAESFGTLMVCSVLHGFVTSIMISQRHVMVANVVKPESYYSGVGLTTGFQGVGIAIGPPLAGLIRDKTGSYTISYFYMGGMMVFAALIFQVDIIFNFCRSLFNKKERSVPTD</sequence>
<dbReference type="AlphaFoldDB" id="A0A8J1XVE2"/>
<keyword evidence="3" id="KW-1185">Reference proteome</keyword>
<dbReference type="Proteomes" id="UP000749559">
    <property type="component" value="Unassembled WGS sequence"/>
</dbReference>